<evidence type="ECO:0000256" key="2">
    <source>
        <dbReference type="SAM" id="Phobius"/>
    </source>
</evidence>
<organism evidence="4 5">
    <name type="scientific">Eucalyptus globulus</name>
    <name type="common">Tasmanian blue gum</name>
    <dbReference type="NCBI Taxonomy" id="34317"/>
    <lineage>
        <taxon>Eukaryota</taxon>
        <taxon>Viridiplantae</taxon>
        <taxon>Streptophyta</taxon>
        <taxon>Embryophyta</taxon>
        <taxon>Tracheophyta</taxon>
        <taxon>Spermatophyta</taxon>
        <taxon>Magnoliopsida</taxon>
        <taxon>eudicotyledons</taxon>
        <taxon>Gunneridae</taxon>
        <taxon>Pentapetalae</taxon>
        <taxon>rosids</taxon>
        <taxon>malvids</taxon>
        <taxon>Myrtales</taxon>
        <taxon>Myrtaceae</taxon>
        <taxon>Myrtoideae</taxon>
        <taxon>Eucalypteae</taxon>
        <taxon>Eucalyptus</taxon>
    </lineage>
</organism>
<dbReference type="PROSITE" id="PS51747">
    <property type="entry name" value="CYT_DCMP_DEAMINASES_2"/>
    <property type="match status" value="1"/>
</dbReference>
<evidence type="ECO:0000313" key="4">
    <source>
        <dbReference type="EMBL" id="KAL3739649.1"/>
    </source>
</evidence>
<keyword evidence="2" id="KW-0472">Membrane</keyword>
<dbReference type="PANTHER" id="PTHR11079">
    <property type="entry name" value="CYTOSINE DEAMINASE FAMILY MEMBER"/>
    <property type="match status" value="1"/>
</dbReference>
<keyword evidence="2" id="KW-1133">Transmembrane helix</keyword>
<keyword evidence="2" id="KW-0812">Transmembrane</keyword>
<dbReference type="GO" id="GO:0016787">
    <property type="term" value="F:hydrolase activity"/>
    <property type="evidence" value="ECO:0007669"/>
    <property type="project" value="UniProtKB-KW"/>
</dbReference>
<dbReference type="SUPFAM" id="SSF53927">
    <property type="entry name" value="Cytidine deaminase-like"/>
    <property type="match status" value="1"/>
</dbReference>
<name>A0ABD3KMT1_EUCGL</name>
<dbReference type="AlphaFoldDB" id="A0ABD3KMT1"/>
<sequence>MGTGDVASSGERFSAEVTGFAKLALDSLEVPAGCVIVEDGNVITAGRDLTIETRNATRHAEIEALDVLLEQWQRTGLLAAEVAEKFSICSLYGTCEPCIMKINGGLKSLFSFASCSALLAFMRACVCLIVVYGLCFHFKCCGGITASKAISPLRNFYEGGNPNASKPHMSRVNHAFH</sequence>
<dbReference type="EMBL" id="JBJKBG010000005">
    <property type="protein sequence ID" value="KAL3739649.1"/>
    <property type="molecule type" value="Genomic_DNA"/>
</dbReference>
<keyword evidence="1" id="KW-0378">Hydrolase</keyword>
<evidence type="ECO:0000313" key="5">
    <source>
        <dbReference type="Proteomes" id="UP001634007"/>
    </source>
</evidence>
<feature type="transmembrane region" description="Helical" evidence="2">
    <location>
        <begin position="109"/>
        <end position="134"/>
    </location>
</feature>
<dbReference type="PANTHER" id="PTHR11079:SF149">
    <property type="entry name" value="TRNA-SPECIFIC ADENOSINE DEAMINASE 2"/>
    <property type="match status" value="1"/>
</dbReference>
<proteinExistence type="predicted"/>
<dbReference type="InterPro" id="IPR002125">
    <property type="entry name" value="CMP_dCMP_dom"/>
</dbReference>
<comment type="caution">
    <text evidence="4">The sequence shown here is derived from an EMBL/GenBank/DDBJ whole genome shotgun (WGS) entry which is preliminary data.</text>
</comment>
<evidence type="ECO:0000256" key="1">
    <source>
        <dbReference type="ARBA" id="ARBA00022801"/>
    </source>
</evidence>
<dbReference type="Pfam" id="PF00383">
    <property type="entry name" value="dCMP_cyt_deam_1"/>
    <property type="match status" value="1"/>
</dbReference>
<dbReference type="Gene3D" id="3.40.140.10">
    <property type="entry name" value="Cytidine Deaminase, domain 2"/>
    <property type="match status" value="1"/>
</dbReference>
<evidence type="ECO:0000259" key="3">
    <source>
        <dbReference type="PROSITE" id="PS51747"/>
    </source>
</evidence>
<dbReference type="InterPro" id="IPR016193">
    <property type="entry name" value="Cytidine_deaminase-like"/>
</dbReference>
<feature type="domain" description="CMP/dCMP-type deaminase" evidence="3">
    <location>
        <begin position="8"/>
        <end position="153"/>
    </location>
</feature>
<gene>
    <name evidence="4" type="ORF">ACJRO7_020980</name>
</gene>
<keyword evidence="5" id="KW-1185">Reference proteome</keyword>
<protein>
    <recommendedName>
        <fullName evidence="3">CMP/dCMP-type deaminase domain-containing protein</fullName>
    </recommendedName>
</protein>
<dbReference type="Proteomes" id="UP001634007">
    <property type="component" value="Unassembled WGS sequence"/>
</dbReference>
<reference evidence="4 5" key="1">
    <citation type="submission" date="2024-11" db="EMBL/GenBank/DDBJ databases">
        <title>Chromosome-level genome assembly of Eucalyptus globulus Labill. provides insights into its genome evolution.</title>
        <authorList>
            <person name="Li X."/>
        </authorList>
    </citation>
    <scope>NUCLEOTIDE SEQUENCE [LARGE SCALE GENOMIC DNA]</scope>
    <source>
        <strain evidence="4">CL2024</strain>
        <tissue evidence="4">Fresh tender leaves</tissue>
    </source>
</reference>
<accession>A0ABD3KMT1</accession>